<sequence>MRIIPYKRNELPLLTKKREHELKALSDSDINYSDIAPLDDSFWKQAERERFYRPVKIQASVRIDADVLAWLKQPGKGYQTRLNAILREAMMCDLQRK</sequence>
<gene>
    <name evidence="1" type="ORF">Xinn_01473</name>
    <name evidence="2" type="ORF">XIS1_1300033</name>
</gene>
<protein>
    <submittedName>
        <fullName evidence="1">Toxin-antitoxin system antitoxin component</fullName>
    </submittedName>
</protein>
<keyword evidence="4" id="KW-1185">Reference proteome</keyword>
<evidence type="ECO:0000313" key="1">
    <source>
        <dbReference type="EMBL" id="PHM36699.1"/>
    </source>
</evidence>
<evidence type="ECO:0000313" key="4">
    <source>
        <dbReference type="Proteomes" id="UP000224871"/>
    </source>
</evidence>
<evidence type="ECO:0000313" key="3">
    <source>
        <dbReference type="Proteomes" id="UP000196435"/>
    </source>
</evidence>
<dbReference type="RefSeq" id="WP_086955242.1">
    <property type="nucleotide sequence ID" value="NZ_CAWNQC010000024.1"/>
</dbReference>
<reference evidence="1 4" key="3">
    <citation type="journal article" date="2017" name="Nat. Microbiol.">
        <title>Natural product diversity associated with the nematode symbionts Photorhabdus and Xenorhabdus.</title>
        <authorList>
            <person name="Tobias N.J."/>
            <person name="Wolff H."/>
            <person name="Djahanschiri B."/>
            <person name="Grundmann F."/>
            <person name="Kronenwerth M."/>
            <person name="Shi Y.M."/>
            <person name="Simonyi S."/>
            <person name="Grun P."/>
            <person name="Shapiro-Ilan D."/>
            <person name="Pidot S.J."/>
            <person name="Stinear T.P."/>
            <person name="Ebersberger I."/>
            <person name="Bode H.B."/>
        </authorList>
    </citation>
    <scope>NUCLEOTIDE SEQUENCE [LARGE SCALE GENOMIC DNA]</scope>
    <source>
        <strain evidence="1 4">DSM 16336</strain>
    </source>
</reference>
<accession>A0A1N6MSZ5</accession>
<reference evidence="3" key="2">
    <citation type="submission" date="2016-12" db="EMBL/GenBank/DDBJ databases">
        <authorList>
            <person name="Gaudriault S."/>
        </authorList>
    </citation>
    <scope>NUCLEOTIDE SEQUENCE [LARGE SCALE GENOMIC DNA]</scope>
    <source>
        <strain evidence="3">HGB1681 (deposited as PTA-6826 in the American Type Culture Collection)</strain>
    </source>
</reference>
<dbReference type="EMBL" id="FTLG01000036">
    <property type="protein sequence ID" value="SIP71978.1"/>
    <property type="molecule type" value="Genomic_DNA"/>
</dbReference>
<dbReference type="Proteomes" id="UP000224871">
    <property type="component" value="Unassembled WGS sequence"/>
</dbReference>
<dbReference type="Proteomes" id="UP000196435">
    <property type="component" value="Unassembled WGS sequence"/>
</dbReference>
<dbReference type="InterPro" id="IPR025528">
    <property type="entry name" value="BrnA_antitoxin"/>
</dbReference>
<dbReference type="OrthoDB" id="9796641at2"/>
<evidence type="ECO:0000313" key="2">
    <source>
        <dbReference type="EMBL" id="SIP71978.1"/>
    </source>
</evidence>
<dbReference type="Pfam" id="PF14384">
    <property type="entry name" value="BrnA_antitoxin"/>
    <property type="match status" value="1"/>
</dbReference>
<organism evidence="2 3">
    <name type="scientific">Xenorhabdus innexi</name>
    <dbReference type="NCBI Taxonomy" id="290109"/>
    <lineage>
        <taxon>Bacteria</taxon>
        <taxon>Pseudomonadati</taxon>
        <taxon>Pseudomonadota</taxon>
        <taxon>Gammaproteobacteria</taxon>
        <taxon>Enterobacterales</taxon>
        <taxon>Morganellaceae</taxon>
        <taxon>Xenorhabdus</taxon>
    </lineage>
</organism>
<dbReference type="EMBL" id="NIBU01000012">
    <property type="protein sequence ID" value="PHM36699.1"/>
    <property type="molecule type" value="Genomic_DNA"/>
</dbReference>
<dbReference type="AlphaFoldDB" id="A0A1N6MSZ5"/>
<proteinExistence type="predicted"/>
<name>A0A1N6MSZ5_9GAMM</name>
<reference evidence="2" key="1">
    <citation type="submission" date="2016-12" db="EMBL/GenBank/DDBJ databases">
        <authorList>
            <person name="Song W.-J."/>
            <person name="Kurnit D.M."/>
        </authorList>
    </citation>
    <scope>NUCLEOTIDE SEQUENCE [LARGE SCALE GENOMIC DNA]</scope>
    <source>
        <strain evidence="2">HGB1681</strain>
    </source>
</reference>